<gene>
    <name evidence="2" type="ORF">CC80DRAFT_82415</name>
</gene>
<evidence type="ECO:0000313" key="2">
    <source>
        <dbReference type="EMBL" id="KAF1955943.1"/>
    </source>
</evidence>
<sequence length="169" mass="19044">MLHFLTQKMVALPSLCKNARASNISPDLPVPFSICDKARKLRQSVQPVADFVARRKCNIRWMRLKSHLYTRIPLYRPCANWPHQQSVTPALIIGTSCLSSTLSSPSSSLQTRRRQVPTVSPTSVSKPVSISSRRTNTASNTCLRAACTWFHHLQCHTTVLPRKRGRDHS</sequence>
<evidence type="ECO:0000313" key="3">
    <source>
        <dbReference type="Proteomes" id="UP000800035"/>
    </source>
</evidence>
<feature type="region of interest" description="Disordered" evidence="1">
    <location>
        <begin position="102"/>
        <end position="132"/>
    </location>
</feature>
<keyword evidence="3" id="KW-1185">Reference proteome</keyword>
<protein>
    <submittedName>
        <fullName evidence="2">Uncharacterized protein</fullName>
    </submittedName>
</protein>
<evidence type="ECO:0000256" key="1">
    <source>
        <dbReference type="SAM" id="MobiDB-lite"/>
    </source>
</evidence>
<dbReference type="AlphaFoldDB" id="A0A6A5TSL8"/>
<dbReference type="EMBL" id="ML976993">
    <property type="protein sequence ID" value="KAF1955943.1"/>
    <property type="molecule type" value="Genomic_DNA"/>
</dbReference>
<accession>A0A6A5TSL8</accession>
<reference evidence="2" key="1">
    <citation type="journal article" date="2020" name="Stud. Mycol.">
        <title>101 Dothideomycetes genomes: a test case for predicting lifestyles and emergence of pathogens.</title>
        <authorList>
            <person name="Haridas S."/>
            <person name="Albert R."/>
            <person name="Binder M."/>
            <person name="Bloem J."/>
            <person name="Labutti K."/>
            <person name="Salamov A."/>
            <person name="Andreopoulos B."/>
            <person name="Baker S."/>
            <person name="Barry K."/>
            <person name="Bills G."/>
            <person name="Bluhm B."/>
            <person name="Cannon C."/>
            <person name="Castanera R."/>
            <person name="Culley D."/>
            <person name="Daum C."/>
            <person name="Ezra D."/>
            <person name="Gonzalez J."/>
            <person name="Henrissat B."/>
            <person name="Kuo A."/>
            <person name="Liang C."/>
            <person name="Lipzen A."/>
            <person name="Lutzoni F."/>
            <person name="Magnuson J."/>
            <person name="Mondo S."/>
            <person name="Nolan M."/>
            <person name="Ohm R."/>
            <person name="Pangilinan J."/>
            <person name="Park H.-J."/>
            <person name="Ramirez L."/>
            <person name="Alfaro M."/>
            <person name="Sun H."/>
            <person name="Tritt A."/>
            <person name="Yoshinaga Y."/>
            <person name="Zwiers L.-H."/>
            <person name="Turgeon B."/>
            <person name="Goodwin S."/>
            <person name="Spatafora J."/>
            <person name="Crous P."/>
            <person name="Grigoriev I."/>
        </authorList>
    </citation>
    <scope>NUCLEOTIDE SEQUENCE</scope>
    <source>
        <strain evidence="2">CBS 675.92</strain>
    </source>
</reference>
<proteinExistence type="predicted"/>
<name>A0A6A5TSL8_9PLEO</name>
<dbReference type="Proteomes" id="UP000800035">
    <property type="component" value="Unassembled WGS sequence"/>
</dbReference>
<organism evidence="2 3">
    <name type="scientific">Byssothecium circinans</name>
    <dbReference type="NCBI Taxonomy" id="147558"/>
    <lineage>
        <taxon>Eukaryota</taxon>
        <taxon>Fungi</taxon>
        <taxon>Dikarya</taxon>
        <taxon>Ascomycota</taxon>
        <taxon>Pezizomycotina</taxon>
        <taxon>Dothideomycetes</taxon>
        <taxon>Pleosporomycetidae</taxon>
        <taxon>Pleosporales</taxon>
        <taxon>Massarineae</taxon>
        <taxon>Massarinaceae</taxon>
        <taxon>Byssothecium</taxon>
    </lineage>
</organism>